<evidence type="ECO:0000313" key="4">
    <source>
        <dbReference type="Proteomes" id="UP000549971"/>
    </source>
</evidence>
<feature type="compositionally biased region" description="Basic residues" evidence="1">
    <location>
        <begin position="47"/>
        <end position="68"/>
    </location>
</feature>
<protein>
    <submittedName>
        <fullName evidence="3">Uncharacterized protein</fullName>
    </submittedName>
</protein>
<dbReference type="EMBL" id="JACHMY010000001">
    <property type="protein sequence ID" value="MBB5839321.1"/>
    <property type="molecule type" value="Genomic_DNA"/>
</dbReference>
<evidence type="ECO:0000313" key="3">
    <source>
        <dbReference type="EMBL" id="MBB5839321.1"/>
    </source>
</evidence>
<name>A0A7W9JBX2_9ACTN</name>
<sequence length="68" mass="7323">MTVTDFAGVLGLVAAAVLAAWMLLGANTTPHRGDPRHSAPGVDARPARHRATSGGRLHRPFSRWVRVR</sequence>
<evidence type="ECO:0000256" key="1">
    <source>
        <dbReference type="SAM" id="MobiDB-lite"/>
    </source>
</evidence>
<evidence type="ECO:0000256" key="2">
    <source>
        <dbReference type="SAM" id="Phobius"/>
    </source>
</evidence>
<feature type="transmembrane region" description="Helical" evidence="2">
    <location>
        <begin position="6"/>
        <end position="26"/>
    </location>
</feature>
<proteinExistence type="predicted"/>
<dbReference type="Proteomes" id="UP000549971">
    <property type="component" value="Unassembled WGS sequence"/>
</dbReference>
<comment type="caution">
    <text evidence="3">The sequence shown here is derived from an EMBL/GenBank/DDBJ whole genome shotgun (WGS) entry which is preliminary data.</text>
</comment>
<keyword evidence="2" id="KW-0812">Transmembrane</keyword>
<keyword evidence="2" id="KW-1133">Transmembrane helix</keyword>
<organism evidence="3 4">
    <name type="scientific">Kribbella italica</name>
    <dbReference type="NCBI Taxonomy" id="1540520"/>
    <lineage>
        <taxon>Bacteria</taxon>
        <taxon>Bacillati</taxon>
        <taxon>Actinomycetota</taxon>
        <taxon>Actinomycetes</taxon>
        <taxon>Propionibacteriales</taxon>
        <taxon>Kribbellaceae</taxon>
        <taxon>Kribbella</taxon>
    </lineage>
</organism>
<accession>A0A7W9JBX2</accession>
<keyword evidence="2" id="KW-0472">Membrane</keyword>
<feature type="region of interest" description="Disordered" evidence="1">
    <location>
        <begin position="28"/>
        <end position="68"/>
    </location>
</feature>
<reference evidence="3 4" key="1">
    <citation type="submission" date="2020-08" db="EMBL/GenBank/DDBJ databases">
        <title>Sequencing the genomes of 1000 actinobacteria strains.</title>
        <authorList>
            <person name="Klenk H.-P."/>
        </authorList>
    </citation>
    <scope>NUCLEOTIDE SEQUENCE [LARGE SCALE GENOMIC DNA]</scope>
    <source>
        <strain evidence="3 4">DSM 28967</strain>
    </source>
</reference>
<dbReference type="RefSeq" id="WP_184800898.1">
    <property type="nucleotide sequence ID" value="NZ_JACHMY010000001.1"/>
</dbReference>
<keyword evidence="4" id="KW-1185">Reference proteome</keyword>
<gene>
    <name evidence="3" type="ORF">HDA39_006055</name>
</gene>
<dbReference type="AlphaFoldDB" id="A0A7W9JBX2"/>